<dbReference type="Proteomes" id="UP000518752">
    <property type="component" value="Unassembled WGS sequence"/>
</dbReference>
<feature type="compositionally biased region" description="Polar residues" evidence="1">
    <location>
        <begin position="255"/>
        <end position="272"/>
    </location>
</feature>
<feature type="compositionally biased region" description="Low complexity" evidence="1">
    <location>
        <begin position="236"/>
        <end position="254"/>
    </location>
</feature>
<dbReference type="AlphaFoldDB" id="A0A8H5M2B7"/>
<keyword evidence="3" id="KW-1185">Reference proteome</keyword>
<comment type="caution">
    <text evidence="2">The sequence shown here is derived from an EMBL/GenBank/DDBJ whole genome shotgun (WGS) entry which is preliminary data.</text>
</comment>
<feature type="region of interest" description="Disordered" evidence="1">
    <location>
        <begin position="223"/>
        <end position="272"/>
    </location>
</feature>
<evidence type="ECO:0000313" key="3">
    <source>
        <dbReference type="Proteomes" id="UP000518752"/>
    </source>
</evidence>
<evidence type="ECO:0000256" key="1">
    <source>
        <dbReference type="SAM" id="MobiDB-lite"/>
    </source>
</evidence>
<gene>
    <name evidence="2" type="ORF">D9757_010776</name>
</gene>
<feature type="compositionally biased region" description="Basic and acidic residues" evidence="1">
    <location>
        <begin position="223"/>
        <end position="235"/>
    </location>
</feature>
<accession>A0A8H5M2B7</accession>
<reference evidence="2 3" key="1">
    <citation type="journal article" date="2020" name="ISME J.">
        <title>Uncovering the hidden diversity of litter-decomposition mechanisms in mushroom-forming fungi.</title>
        <authorList>
            <person name="Floudas D."/>
            <person name="Bentzer J."/>
            <person name="Ahren D."/>
            <person name="Johansson T."/>
            <person name="Persson P."/>
            <person name="Tunlid A."/>
        </authorList>
    </citation>
    <scope>NUCLEOTIDE SEQUENCE [LARGE SCALE GENOMIC DNA]</scope>
    <source>
        <strain evidence="2 3">CBS 406.79</strain>
    </source>
</reference>
<proteinExistence type="predicted"/>
<name>A0A8H5M2B7_9AGAR</name>
<protein>
    <submittedName>
        <fullName evidence="2">Uncharacterized protein</fullName>
    </submittedName>
</protein>
<dbReference type="EMBL" id="JAACJN010000074">
    <property type="protein sequence ID" value="KAF5378710.1"/>
    <property type="molecule type" value="Genomic_DNA"/>
</dbReference>
<organism evidence="2 3">
    <name type="scientific">Collybiopsis confluens</name>
    <dbReference type="NCBI Taxonomy" id="2823264"/>
    <lineage>
        <taxon>Eukaryota</taxon>
        <taxon>Fungi</taxon>
        <taxon>Dikarya</taxon>
        <taxon>Basidiomycota</taxon>
        <taxon>Agaricomycotina</taxon>
        <taxon>Agaricomycetes</taxon>
        <taxon>Agaricomycetidae</taxon>
        <taxon>Agaricales</taxon>
        <taxon>Marasmiineae</taxon>
        <taxon>Omphalotaceae</taxon>
        <taxon>Collybiopsis</taxon>
    </lineage>
</organism>
<sequence>MIARERHWIRNHTKLVDMLSQAMAASRFDGREERLMTDTDMDLSEPEDEEDDYELAQLTEDGGIRDLALGDWARNRILDGFWISPGDQWWGHVQSDHPFDQVYAVHPCPWAVEEDESLEGERVSAVDEERPKLATVQEAIPPSHPLCEQTFRAFQKQMRIVLLPAMKNIVRRVVIECGADGVDPAIRAARMNLEDVMKELRDEAIWFDGVDWLERRRNARREHVARDEASSDHHSTSSSSGSSKSSDGSSTATSPVLSSTRIQTIYSTQVQR</sequence>
<dbReference type="OrthoDB" id="3158970at2759"/>
<evidence type="ECO:0000313" key="2">
    <source>
        <dbReference type="EMBL" id="KAF5378710.1"/>
    </source>
</evidence>